<keyword evidence="3" id="KW-1185">Reference proteome</keyword>
<comment type="caution">
    <text evidence="2">The sequence shown here is derived from an EMBL/GenBank/DDBJ whole genome shotgun (WGS) entry which is preliminary data.</text>
</comment>
<gene>
    <name evidence="2" type="ORF">V1264_013320</name>
</gene>
<name>A0AAN9BQC1_9CAEN</name>
<evidence type="ECO:0000313" key="2">
    <source>
        <dbReference type="EMBL" id="KAK7109245.1"/>
    </source>
</evidence>
<evidence type="ECO:0000256" key="1">
    <source>
        <dbReference type="SAM" id="MobiDB-lite"/>
    </source>
</evidence>
<organism evidence="2 3">
    <name type="scientific">Littorina saxatilis</name>
    <dbReference type="NCBI Taxonomy" id="31220"/>
    <lineage>
        <taxon>Eukaryota</taxon>
        <taxon>Metazoa</taxon>
        <taxon>Spiralia</taxon>
        <taxon>Lophotrochozoa</taxon>
        <taxon>Mollusca</taxon>
        <taxon>Gastropoda</taxon>
        <taxon>Caenogastropoda</taxon>
        <taxon>Littorinimorpha</taxon>
        <taxon>Littorinoidea</taxon>
        <taxon>Littorinidae</taxon>
        <taxon>Littorina</taxon>
    </lineage>
</organism>
<feature type="region of interest" description="Disordered" evidence="1">
    <location>
        <begin position="291"/>
        <end position="313"/>
    </location>
</feature>
<dbReference type="AlphaFoldDB" id="A0AAN9BQC1"/>
<proteinExistence type="predicted"/>
<dbReference type="Proteomes" id="UP001374579">
    <property type="component" value="Unassembled WGS sequence"/>
</dbReference>
<sequence length="313" mass="34912">MVYLEALKDGKATAGWNRLEHSVWQGYLDETVLAELCAFALMFFFVCQPLLSRAKVAKSPLEMNFFYLTAVQKLSFYAEHSEALLSEDTNMWQGSIKETEPYRPYMQDVQQMAKDRQGQVTRILSSMATAGRDKLQSHASEHLLGGLYSLPSTSAISAGNLLGSATNDTVESGFGQLDRQQTMNPSRNPLNTSAIAAKRDKPVHFVCQQDQETMALMVSTAIKSGLRARKEAGTRVQQLQKVWAGDLADRNLRKQKRQAYRQKRKQTADDIAKQIFSGGLVRDADTIQRLKSADPAAPYVEPPPTARRSSSRC</sequence>
<reference evidence="2 3" key="1">
    <citation type="submission" date="2024-02" db="EMBL/GenBank/DDBJ databases">
        <title>Chromosome-scale genome assembly of the rough periwinkle Littorina saxatilis.</title>
        <authorList>
            <person name="De Jode A."/>
            <person name="Faria R."/>
            <person name="Formenti G."/>
            <person name="Sims Y."/>
            <person name="Smith T.P."/>
            <person name="Tracey A."/>
            <person name="Wood J.M.D."/>
            <person name="Zagrodzka Z.B."/>
            <person name="Johannesson K."/>
            <person name="Butlin R.K."/>
            <person name="Leder E.H."/>
        </authorList>
    </citation>
    <scope>NUCLEOTIDE SEQUENCE [LARGE SCALE GENOMIC DNA]</scope>
    <source>
        <strain evidence="2">Snail1</strain>
        <tissue evidence="2">Muscle</tissue>
    </source>
</reference>
<evidence type="ECO:0000313" key="3">
    <source>
        <dbReference type="Proteomes" id="UP001374579"/>
    </source>
</evidence>
<dbReference type="EMBL" id="JBAMIC010000003">
    <property type="protein sequence ID" value="KAK7109245.1"/>
    <property type="molecule type" value="Genomic_DNA"/>
</dbReference>
<protein>
    <submittedName>
        <fullName evidence="2">Uncharacterized protein</fullName>
    </submittedName>
</protein>
<accession>A0AAN9BQC1</accession>